<protein>
    <submittedName>
        <fullName evidence="1">Uncharacterized protein</fullName>
    </submittedName>
</protein>
<reference evidence="1" key="1">
    <citation type="submission" date="2015-11" db="EMBL/GenBank/DDBJ databases">
        <title>De novo transcriptome assembly of four potential Pierce s Disease insect vectors from Arizona vineyards.</title>
        <authorList>
            <person name="Tassone E.E."/>
        </authorList>
    </citation>
    <scope>NUCLEOTIDE SEQUENCE</scope>
</reference>
<evidence type="ECO:0000313" key="1">
    <source>
        <dbReference type="EMBL" id="JAT03023.1"/>
    </source>
</evidence>
<proteinExistence type="predicted"/>
<dbReference type="AlphaFoldDB" id="A0A1B6JV31"/>
<feature type="non-terminal residue" evidence="1">
    <location>
        <position position="1"/>
    </location>
</feature>
<name>A0A1B6JV31_9HEMI</name>
<sequence>SPNGYQEGQLEVEAVASEMEVTEEIVEAVVVEAAAASGAEKVTGSARTPTAVIPTLHGDNHAIAVTLTGLVVAEVAMVEMVVVEEVEVVAWTEVEEVEVAAVADMEAAVVSVAEGV</sequence>
<organism evidence="1">
    <name type="scientific">Homalodisca liturata</name>
    <dbReference type="NCBI Taxonomy" id="320908"/>
    <lineage>
        <taxon>Eukaryota</taxon>
        <taxon>Metazoa</taxon>
        <taxon>Ecdysozoa</taxon>
        <taxon>Arthropoda</taxon>
        <taxon>Hexapoda</taxon>
        <taxon>Insecta</taxon>
        <taxon>Pterygota</taxon>
        <taxon>Neoptera</taxon>
        <taxon>Paraneoptera</taxon>
        <taxon>Hemiptera</taxon>
        <taxon>Auchenorrhyncha</taxon>
        <taxon>Membracoidea</taxon>
        <taxon>Cicadellidae</taxon>
        <taxon>Cicadellinae</taxon>
        <taxon>Proconiini</taxon>
        <taxon>Homalodisca</taxon>
    </lineage>
</organism>
<dbReference type="EMBL" id="GECU01004684">
    <property type="protein sequence ID" value="JAT03023.1"/>
    <property type="molecule type" value="Transcribed_RNA"/>
</dbReference>
<accession>A0A1B6JV31</accession>
<gene>
    <name evidence="1" type="ORF">g.3430</name>
</gene>
<feature type="non-terminal residue" evidence="1">
    <location>
        <position position="116"/>
    </location>
</feature>